<reference evidence="4" key="1">
    <citation type="journal article" date="2023" name="Mol. Phylogenet. Evol.">
        <title>Genome-scale phylogeny and comparative genomics of the fungal order Sordariales.</title>
        <authorList>
            <person name="Hensen N."/>
            <person name="Bonometti L."/>
            <person name="Westerberg I."/>
            <person name="Brannstrom I.O."/>
            <person name="Guillou S."/>
            <person name="Cros-Aarteil S."/>
            <person name="Calhoun S."/>
            <person name="Haridas S."/>
            <person name="Kuo A."/>
            <person name="Mondo S."/>
            <person name="Pangilinan J."/>
            <person name="Riley R."/>
            <person name="LaButti K."/>
            <person name="Andreopoulos B."/>
            <person name="Lipzen A."/>
            <person name="Chen C."/>
            <person name="Yan M."/>
            <person name="Daum C."/>
            <person name="Ng V."/>
            <person name="Clum A."/>
            <person name="Steindorff A."/>
            <person name="Ohm R.A."/>
            <person name="Martin F."/>
            <person name="Silar P."/>
            <person name="Natvig D.O."/>
            <person name="Lalanne C."/>
            <person name="Gautier V."/>
            <person name="Ament-Velasquez S.L."/>
            <person name="Kruys A."/>
            <person name="Hutchinson M.I."/>
            <person name="Powell A.J."/>
            <person name="Barry K."/>
            <person name="Miller A.N."/>
            <person name="Grigoriev I.V."/>
            <person name="Debuchy R."/>
            <person name="Gladieux P."/>
            <person name="Hiltunen Thoren M."/>
            <person name="Johannesson H."/>
        </authorList>
    </citation>
    <scope>NUCLEOTIDE SEQUENCE [LARGE SCALE GENOMIC DNA]</scope>
    <source>
        <strain evidence="4">CBS 340.73</strain>
    </source>
</reference>
<evidence type="ECO:0000313" key="4">
    <source>
        <dbReference type="Proteomes" id="UP001303473"/>
    </source>
</evidence>
<dbReference type="InterPro" id="IPR016040">
    <property type="entry name" value="NAD(P)-bd_dom"/>
</dbReference>
<sequence length="307" mass="33569">MYVHPAGRQPPGRPGVSHVPVGHNHVRKPLTPGGYLIIIAVSTTDILSIRVGHSLAPPTIFTTSSLPSNRRMKLIVAGATGYVGSEVVRQALRRRDITSVVALARRPVEILDTVEGDVGKLKSVVIKDYDDYPEKVKKEFEGADGCIWTVAITPSKSRSLPFDEVKRVCQDCTMSGLDALYSAAAVDKREEPFRFIYMSGAVTSRDRSVTPRFMPEYSWMRGETETKVLEYAAAHKGMEACVAKPGYITGGDAMRTVMGTALRLTMSVPNVTLQQVSAAMLEQVTKGFERDTLENEDLVKAGQQVLA</sequence>
<accession>A0AAN6S1N7</accession>
<dbReference type="Pfam" id="PF13460">
    <property type="entry name" value="NAD_binding_10"/>
    <property type="match status" value="1"/>
</dbReference>
<dbReference type="Proteomes" id="UP001303473">
    <property type="component" value="Unassembled WGS sequence"/>
</dbReference>
<dbReference type="Gene3D" id="3.40.50.720">
    <property type="entry name" value="NAD(P)-binding Rossmann-like Domain"/>
    <property type="match status" value="1"/>
</dbReference>
<evidence type="ECO:0000259" key="2">
    <source>
        <dbReference type="Pfam" id="PF13460"/>
    </source>
</evidence>
<keyword evidence="4" id="KW-1185">Reference proteome</keyword>
<dbReference type="EMBL" id="MU853874">
    <property type="protein sequence ID" value="KAK3936723.1"/>
    <property type="molecule type" value="Genomic_DNA"/>
</dbReference>
<gene>
    <name evidence="3" type="ORF">QBC46DRAFT_394324</name>
</gene>
<evidence type="ECO:0000313" key="3">
    <source>
        <dbReference type="EMBL" id="KAK3936723.1"/>
    </source>
</evidence>
<feature type="domain" description="NAD(P)-binding" evidence="2">
    <location>
        <begin position="78"/>
        <end position="284"/>
    </location>
</feature>
<organism evidence="3 4">
    <name type="scientific">Diplogelasinospora grovesii</name>
    <dbReference type="NCBI Taxonomy" id="303347"/>
    <lineage>
        <taxon>Eukaryota</taxon>
        <taxon>Fungi</taxon>
        <taxon>Dikarya</taxon>
        <taxon>Ascomycota</taxon>
        <taxon>Pezizomycotina</taxon>
        <taxon>Sordariomycetes</taxon>
        <taxon>Sordariomycetidae</taxon>
        <taxon>Sordariales</taxon>
        <taxon>Diplogelasinosporaceae</taxon>
        <taxon>Diplogelasinospora</taxon>
    </lineage>
</organism>
<dbReference type="PANTHER" id="PTHR14097:SF8">
    <property type="entry name" value="NAD(P)-BINDING DOMAIN-CONTAINING PROTEIN"/>
    <property type="match status" value="1"/>
</dbReference>
<comment type="caution">
    <text evidence="3">The sequence shown here is derived from an EMBL/GenBank/DDBJ whole genome shotgun (WGS) entry which is preliminary data.</text>
</comment>
<name>A0AAN6S1N7_9PEZI</name>
<dbReference type="SUPFAM" id="SSF51735">
    <property type="entry name" value="NAD(P)-binding Rossmann-fold domains"/>
    <property type="match status" value="1"/>
</dbReference>
<dbReference type="PANTHER" id="PTHR14097">
    <property type="entry name" value="OXIDOREDUCTASE HTATIP2"/>
    <property type="match status" value="1"/>
</dbReference>
<evidence type="ECO:0000256" key="1">
    <source>
        <dbReference type="SAM" id="MobiDB-lite"/>
    </source>
</evidence>
<proteinExistence type="predicted"/>
<feature type="region of interest" description="Disordered" evidence="1">
    <location>
        <begin position="1"/>
        <end position="22"/>
    </location>
</feature>
<dbReference type="InterPro" id="IPR036291">
    <property type="entry name" value="NAD(P)-bd_dom_sf"/>
</dbReference>
<protein>
    <recommendedName>
        <fullName evidence="2">NAD(P)-binding domain-containing protein</fullName>
    </recommendedName>
</protein>
<dbReference type="AlphaFoldDB" id="A0AAN6S1N7"/>